<dbReference type="SUPFAM" id="SSF53335">
    <property type="entry name" value="S-adenosyl-L-methionine-dependent methyltransferases"/>
    <property type="match status" value="1"/>
</dbReference>
<dbReference type="InterPro" id="IPR003788">
    <property type="entry name" value="NDUFAF7"/>
</dbReference>
<evidence type="ECO:0000256" key="1">
    <source>
        <dbReference type="ARBA" id="ARBA00022603"/>
    </source>
</evidence>
<evidence type="ECO:0000313" key="3">
    <source>
        <dbReference type="EMBL" id="GIJ51839.1"/>
    </source>
</evidence>
<name>A0A8J3YUC6_9ACTN</name>
<dbReference type="Pfam" id="PF02636">
    <property type="entry name" value="Methyltransf_28"/>
    <property type="match status" value="1"/>
</dbReference>
<keyword evidence="1" id="KW-0489">Methyltransferase</keyword>
<proteinExistence type="predicted"/>
<gene>
    <name evidence="3" type="ORF">Val02_87250</name>
</gene>
<dbReference type="EMBL" id="BOPF01000055">
    <property type="protein sequence ID" value="GIJ51839.1"/>
    <property type="molecule type" value="Genomic_DNA"/>
</dbReference>
<reference evidence="3" key="1">
    <citation type="submission" date="2021-01" db="EMBL/GenBank/DDBJ databases">
        <title>Whole genome shotgun sequence of Virgisporangium aliadipatigenens NBRC 105644.</title>
        <authorList>
            <person name="Komaki H."/>
            <person name="Tamura T."/>
        </authorList>
    </citation>
    <scope>NUCLEOTIDE SEQUENCE</scope>
    <source>
        <strain evidence="3">NBRC 105644</strain>
    </source>
</reference>
<keyword evidence="2" id="KW-0808">Transferase</keyword>
<protein>
    <recommendedName>
        <fullName evidence="5">SAM-dependent methyltransferase</fullName>
    </recommendedName>
</protein>
<dbReference type="GO" id="GO:0035243">
    <property type="term" value="F:protein-arginine omega-N symmetric methyltransferase activity"/>
    <property type="evidence" value="ECO:0007669"/>
    <property type="project" value="TreeGrafter"/>
</dbReference>
<dbReference type="RefSeq" id="WP_203905230.1">
    <property type="nucleotide sequence ID" value="NZ_BOPF01000055.1"/>
</dbReference>
<dbReference type="Gene3D" id="3.40.50.12710">
    <property type="match status" value="1"/>
</dbReference>
<keyword evidence="4" id="KW-1185">Reference proteome</keyword>
<evidence type="ECO:0000313" key="4">
    <source>
        <dbReference type="Proteomes" id="UP000619260"/>
    </source>
</evidence>
<comment type="caution">
    <text evidence="3">The sequence shown here is derived from an EMBL/GenBank/DDBJ whole genome shotgun (WGS) entry which is preliminary data.</text>
</comment>
<dbReference type="GO" id="GO:0032259">
    <property type="term" value="P:methylation"/>
    <property type="evidence" value="ECO:0007669"/>
    <property type="project" value="UniProtKB-KW"/>
</dbReference>
<dbReference type="AlphaFoldDB" id="A0A8J3YUC6"/>
<accession>A0A8J3YUC6</accession>
<evidence type="ECO:0008006" key="5">
    <source>
        <dbReference type="Google" id="ProtNLM"/>
    </source>
</evidence>
<dbReference type="PANTHER" id="PTHR12049:SF7">
    <property type="entry name" value="PROTEIN ARGININE METHYLTRANSFERASE NDUFAF7, MITOCHONDRIAL"/>
    <property type="match status" value="1"/>
</dbReference>
<dbReference type="InterPro" id="IPR029063">
    <property type="entry name" value="SAM-dependent_MTases_sf"/>
</dbReference>
<organism evidence="3 4">
    <name type="scientific">Virgisporangium aliadipatigenens</name>
    <dbReference type="NCBI Taxonomy" id="741659"/>
    <lineage>
        <taxon>Bacteria</taxon>
        <taxon>Bacillati</taxon>
        <taxon>Actinomycetota</taxon>
        <taxon>Actinomycetes</taxon>
        <taxon>Micromonosporales</taxon>
        <taxon>Micromonosporaceae</taxon>
        <taxon>Virgisporangium</taxon>
    </lineage>
</organism>
<sequence>MRQALYDADGFFVRPGPGPAGHFRTSVHASPLFARAICQLLIRVDTALEHPDRIDLVDIGAGRGELLRAVLAALESGPAVALDVPPKLRERVRPVAVELASRPADLPEEIEWTDRAPEATVGLLTATEWLDNVPLDVASGDPPRYLHVNGRSGNRVTRRDERWLQAWWPPTGVPGTRVEVGLPRDEAWAEAVGTVKRGLAVAVDYGHLRDNRPVFGTLAGHLNGRRVPPVPDGSCDVSAYVAMDSVADAGSAVAGSEPVLLTQRAVLRALGVHGRRPPLGQAREDPIGYVQALALASAAAELTDPDGLGGHWWVIQPVGLAVIPEVLSLA</sequence>
<evidence type="ECO:0000256" key="2">
    <source>
        <dbReference type="ARBA" id="ARBA00022679"/>
    </source>
</evidence>
<dbReference type="Proteomes" id="UP000619260">
    <property type="component" value="Unassembled WGS sequence"/>
</dbReference>
<dbReference type="PANTHER" id="PTHR12049">
    <property type="entry name" value="PROTEIN ARGININE METHYLTRANSFERASE NDUFAF7, MITOCHONDRIAL"/>
    <property type="match status" value="1"/>
</dbReference>
<dbReference type="InterPro" id="IPR038375">
    <property type="entry name" value="NDUFAF7_sf"/>
</dbReference>